<protein>
    <recommendedName>
        <fullName evidence="4">Tox-PAAR-like domain-containing protein</fullName>
    </recommendedName>
</protein>
<name>A0A2N7W3T8_9BURK</name>
<evidence type="ECO:0008006" key="4">
    <source>
        <dbReference type="Google" id="ProtNLM"/>
    </source>
</evidence>
<organism evidence="2 3">
    <name type="scientific">Trinickia soli</name>
    <dbReference type="NCBI Taxonomy" id="380675"/>
    <lineage>
        <taxon>Bacteria</taxon>
        <taxon>Pseudomonadati</taxon>
        <taxon>Pseudomonadota</taxon>
        <taxon>Betaproteobacteria</taxon>
        <taxon>Burkholderiales</taxon>
        <taxon>Burkholderiaceae</taxon>
        <taxon>Trinickia</taxon>
    </lineage>
</organism>
<comment type="caution">
    <text evidence="2">The sequence shown here is derived from an EMBL/GenBank/DDBJ whole genome shotgun (WGS) entry which is preliminary data.</text>
</comment>
<dbReference type="RefSeq" id="WP_102610544.1">
    <property type="nucleotide sequence ID" value="NZ_CADIKD010000013.1"/>
</dbReference>
<dbReference type="AlphaFoldDB" id="A0A2N7W3T8"/>
<gene>
    <name evidence="2" type="ORF">C0Z19_14605</name>
</gene>
<reference evidence="2 3" key="1">
    <citation type="submission" date="2018-01" db="EMBL/GenBank/DDBJ databases">
        <title>Whole genome analyses suggest that Burkholderia sensu lato contains two further novel genera in the rhizoxinica-symbiotica group Mycetohabitans gen. nov., and Trinickia gen. nov.: implications for the evolution of diazotrophy and nodulation in the Burkholderiaceae.</title>
        <authorList>
            <person name="Estrada-de los Santos P."/>
            <person name="Palmer M."/>
            <person name="Chavez-Ramirez B."/>
            <person name="Beukes C."/>
            <person name="Steenkamp E.T."/>
            <person name="Hirsch A.M."/>
            <person name="Manyaka P."/>
            <person name="Maluk M."/>
            <person name="Lafos M."/>
            <person name="Crook M."/>
            <person name="Gross E."/>
            <person name="Simon M.F."/>
            <person name="Bueno dos Reis Junior F."/>
            <person name="Poole P.S."/>
            <person name="Venter S.N."/>
            <person name="James E.K."/>
        </authorList>
    </citation>
    <scope>NUCLEOTIDE SEQUENCE [LARGE SCALE GENOMIC DNA]</scope>
    <source>
        <strain evidence="2 3">GP25-8</strain>
    </source>
</reference>
<sequence length="131" mass="13901">MNPFIAKSGDLIQGTDVHTVVNSTTSETQPQSFPFSGAFIPATLEAKVKVNDMAVATVNSQAENQPPHEPPPSDTFSDPPTNLGQLSSCRIKVKVNGKNVARDGDSCTTCTEGDQNAQVRVQQKVKVCIGS</sequence>
<proteinExistence type="predicted"/>
<evidence type="ECO:0000256" key="1">
    <source>
        <dbReference type="SAM" id="MobiDB-lite"/>
    </source>
</evidence>
<keyword evidence="3" id="KW-1185">Reference proteome</keyword>
<dbReference type="EMBL" id="PNYB01000011">
    <property type="protein sequence ID" value="PMS24058.1"/>
    <property type="molecule type" value="Genomic_DNA"/>
</dbReference>
<dbReference type="Gene3D" id="2.60.200.60">
    <property type="match status" value="1"/>
</dbReference>
<feature type="region of interest" description="Disordered" evidence="1">
    <location>
        <begin position="57"/>
        <end position="84"/>
    </location>
</feature>
<dbReference type="Proteomes" id="UP000235347">
    <property type="component" value="Unassembled WGS sequence"/>
</dbReference>
<evidence type="ECO:0000313" key="3">
    <source>
        <dbReference type="Proteomes" id="UP000235347"/>
    </source>
</evidence>
<accession>A0A2N7W3T8</accession>
<evidence type="ECO:0000313" key="2">
    <source>
        <dbReference type="EMBL" id="PMS24058.1"/>
    </source>
</evidence>
<dbReference type="CDD" id="cd14740">
    <property type="entry name" value="PAAR_4"/>
    <property type="match status" value="1"/>
</dbReference>